<feature type="chain" id="PRO_5019002999" description="Secreted protein" evidence="2">
    <location>
        <begin position="24"/>
        <end position="250"/>
    </location>
</feature>
<evidence type="ECO:0000313" key="3">
    <source>
        <dbReference type="EMBL" id="VEG75030.1"/>
    </source>
</evidence>
<dbReference type="Proteomes" id="UP000276899">
    <property type="component" value="Chromosome"/>
</dbReference>
<reference evidence="3 4" key="1">
    <citation type="submission" date="2018-12" db="EMBL/GenBank/DDBJ databases">
        <authorList>
            <consortium name="Pathogen Informatics"/>
        </authorList>
    </citation>
    <scope>NUCLEOTIDE SEQUENCE [LARGE SCALE GENOMIC DNA]</scope>
    <source>
        <strain evidence="3 4">NCTC11923</strain>
    </source>
</reference>
<sequence length="250" mass="26156">MSLTLPPSVLLALWLPSPSSRGAAVVEGQDGAHTVEDPTINDSDDSDGSGDPDDPLPLSAWMARVGRPTRVTAVLPAPADPIPGLPLALEAGEAVIHESGPGLRRLLVPSPSGTSMVWRVSALPTAAPPFDASQARREVHRATQEAIEALIELDLARERPDLADALNDLITAVIDPRILPPAVDPRRVELLERSARLLGICELALADDGAAATALQARRRAEVLRPLAAVARRGVSAATERWAPTSGAAG</sequence>
<feature type="compositionally biased region" description="Acidic residues" evidence="1">
    <location>
        <begin position="42"/>
        <end position="54"/>
    </location>
</feature>
<accession>A0A448KDS0</accession>
<evidence type="ECO:0008006" key="5">
    <source>
        <dbReference type="Google" id="ProtNLM"/>
    </source>
</evidence>
<dbReference type="STRING" id="1278298.GCA_000428685_00692"/>
<protein>
    <recommendedName>
        <fullName evidence="5">Secreted protein</fullName>
    </recommendedName>
</protein>
<keyword evidence="4" id="KW-1185">Reference proteome</keyword>
<dbReference type="EMBL" id="LR134363">
    <property type="protein sequence ID" value="VEG75030.1"/>
    <property type="molecule type" value="Genomic_DNA"/>
</dbReference>
<feature type="region of interest" description="Disordered" evidence="1">
    <location>
        <begin position="21"/>
        <end position="58"/>
    </location>
</feature>
<dbReference type="KEGG" id="asla:NCTC11923_01682"/>
<dbReference type="AlphaFoldDB" id="A0A448KDS0"/>
<name>A0A448KDS0_9ACTO</name>
<organism evidence="3 4">
    <name type="scientific">Actinomyces slackii</name>
    <dbReference type="NCBI Taxonomy" id="52774"/>
    <lineage>
        <taxon>Bacteria</taxon>
        <taxon>Bacillati</taxon>
        <taxon>Actinomycetota</taxon>
        <taxon>Actinomycetes</taxon>
        <taxon>Actinomycetales</taxon>
        <taxon>Actinomycetaceae</taxon>
        <taxon>Actinomyces</taxon>
    </lineage>
</organism>
<feature type="signal peptide" evidence="2">
    <location>
        <begin position="1"/>
        <end position="23"/>
    </location>
</feature>
<evidence type="ECO:0000256" key="2">
    <source>
        <dbReference type="SAM" id="SignalP"/>
    </source>
</evidence>
<keyword evidence="2" id="KW-0732">Signal</keyword>
<evidence type="ECO:0000313" key="4">
    <source>
        <dbReference type="Proteomes" id="UP000276899"/>
    </source>
</evidence>
<evidence type="ECO:0000256" key="1">
    <source>
        <dbReference type="SAM" id="MobiDB-lite"/>
    </source>
</evidence>
<gene>
    <name evidence="3" type="ORF">NCTC11923_01682</name>
</gene>
<proteinExistence type="predicted"/>